<evidence type="ECO:0000256" key="15">
    <source>
        <dbReference type="ARBA" id="ARBA00032605"/>
    </source>
</evidence>
<protein>
    <recommendedName>
        <fullName evidence="6 19">Adenosylcobinamide-GDP ribazoletransferase</fullName>
        <ecNumber evidence="5 19">2.7.8.26</ecNumber>
    </recommendedName>
    <alternativeName>
        <fullName evidence="16 19">Cobalamin synthase</fullName>
    </alternativeName>
    <alternativeName>
        <fullName evidence="15 19">Cobalamin-5'-phosphate synthase</fullName>
    </alternativeName>
</protein>
<evidence type="ECO:0000256" key="8">
    <source>
        <dbReference type="ARBA" id="ARBA00022573"/>
    </source>
</evidence>
<evidence type="ECO:0000256" key="5">
    <source>
        <dbReference type="ARBA" id="ARBA00013200"/>
    </source>
</evidence>
<name>A0A4U0PKU2_9NEIS</name>
<organism evidence="20 21">
    <name type="scientific">Chitiniphilus eburneus</name>
    <dbReference type="NCBI Taxonomy" id="2571148"/>
    <lineage>
        <taxon>Bacteria</taxon>
        <taxon>Pseudomonadati</taxon>
        <taxon>Pseudomonadota</taxon>
        <taxon>Betaproteobacteria</taxon>
        <taxon>Neisseriales</taxon>
        <taxon>Chitinibacteraceae</taxon>
        <taxon>Chitiniphilus</taxon>
    </lineage>
</organism>
<keyword evidence="13 19" id="KW-0472">Membrane</keyword>
<reference evidence="20 21" key="1">
    <citation type="submission" date="2019-04" db="EMBL/GenBank/DDBJ databases">
        <title>Chitiniphilus eburnea sp. nov., a novel chitinolytic bacterium isolated from aquaculture sludge.</title>
        <authorList>
            <person name="Sheng M."/>
        </authorList>
    </citation>
    <scope>NUCLEOTIDE SEQUENCE [LARGE SCALE GENOMIC DNA]</scope>
    <source>
        <strain evidence="20 21">HX-2-15</strain>
    </source>
</reference>
<evidence type="ECO:0000256" key="14">
    <source>
        <dbReference type="ARBA" id="ARBA00025228"/>
    </source>
</evidence>
<comment type="catalytic activity">
    <reaction evidence="17 19">
        <text>alpha-ribazole + adenosylcob(III)inamide-GDP = adenosylcob(III)alamin + GMP + H(+)</text>
        <dbReference type="Rhea" id="RHEA:16049"/>
        <dbReference type="ChEBI" id="CHEBI:10329"/>
        <dbReference type="ChEBI" id="CHEBI:15378"/>
        <dbReference type="ChEBI" id="CHEBI:18408"/>
        <dbReference type="ChEBI" id="CHEBI:58115"/>
        <dbReference type="ChEBI" id="CHEBI:60487"/>
        <dbReference type="EC" id="2.7.8.26"/>
    </reaction>
</comment>
<evidence type="ECO:0000256" key="16">
    <source>
        <dbReference type="ARBA" id="ARBA00032853"/>
    </source>
</evidence>
<dbReference type="GO" id="GO:0005886">
    <property type="term" value="C:plasma membrane"/>
    <property type="evidence" value="ECO:0007669"/>
    <property type="project" value="UniProtKB-SubCell"/>
</dbReference>
<evidence type="ECO:0000256" key="7">
    <source>
        <dbReference type="ARBA" id="ARBA00022475"/>
    </source>
</evidence>
<feature type="transmembrane region" description="Helical" evidence="19">
    <location>
        <begin position="102"/>
        <end position="123"/>
    </location>
</feature>
<evidence type="ECO:0000256" key="11">
    <source>
        <dbReference type="ARBA" id="ARBA00022842"/>
    </source>
</evidence>
<dbReference type="NCBIfam" id="TIGR00317">
    <property type="entry name" value="cobS"/>
    <property type="match status" value="1"/>
</dbReference>
<dbReference type="Pfam" id="PF02654">
    <property type="entry name" value="CobS"/>
    <property type="match status" value="1"/>
</dbReference>
<evidence type="ECO:0000256" key="18">
    <source>
        <dbReference type="ARBA" id="ARBA00049504"/>
    </source>
</evidence>
<dbReference type="HAMAP" id="MF_00719">
    <property type="entry name" value="CobS"/>
    <property type="match status" value="1"/>
</dbReference>
<keyword evidence="11 19" id="KW-0460">Magnesium</keyword>
<evidence type="ECO:0000256" key="12">
    <source>
        <dbReference type="ARBA" id="ARBA00022989"/>
    </source>
</evidence>
<comment type="catalytic activity">
    <reaction evidence="18 19">
        <text>alpha-ribazole 5'-phosphate + adenosylcob(III)inamide-GDP = adenosylcob(III)alamin 5'-phosphate + GMP + H(+)</text>
        <dbReference type="Rhea" id="RHEA:23560"/>
        <dbReference type="ChEBI" id="CHEBI:15378"/>
        <dbReference type="ChEBI" id="CHEBI:57918"/>
        <dbReference type="ChEBI" id="CHEBI:58115"/>
        <dbReference type="ChEBI" id="CHEBI:60487"/>
        <dbReference type="ChEBI" id="CHEBI:60493"/>
        <dbReference type="EC" id="2.7.8.26"/>
    </reaction>
</comment>
<gene>
    <name evidence="19 20" type="primary">cobS</name>
    <name evidence="20" type="ORF">FAZ21_15480</name>
</gene>
<dbReference type="Proteomes" id="UP000310016">
    <property type="component" value="Unassembled WGS sequence"/>
</dbReference>
<keyword evidence="9 19" id="KW-0808">Transferase</keyword>
<dbReference type="GO" id="GO:0009236">
    <property type="term" value="P:cobalamin biosynthetic process"/>
    <property type="evidence" value="ECO:0007669"/>
    <property type="project" value="UniProtKB-UniRule"/>
</dbReference>
<feature type="transmembrane region" description="Helical" evidence="19">
    <location>
        <begin position="29"/>
        <end position="47"/>
    </location>
</feature>
<sequence length="235" mass="25107">MLAIQFLTRLPTPQVRDFQPEMLAGAARWFPAVGLLLGTLLATIAWAGAQVDPWLAALLATLGWIWITGGLHLDGLADVADALGAAHRDPERLLAVMKDPHLGSFGVLALLGQVAAKLILVMLLARAGHWVVLLLAPAWARWGVFGWQTLPPLAPGLAERFGWRRAPLAPWGWALTLGALSLWLAPALLLAPVAVWLYRSWLARRLGGVSGDCLGTGIEIVETLLLLGAVVSTAI</sequence>
<feature type="transmembrane region" description="Helical" evidence="19">
    <location>
        <begin position="170"/>
        <end position="198"/>
    </location>
</feature>
<evidence type="ECO:0000256" key="9">
    <source>
        <dbReference type="ARBA" id="ARBA00022679"/>
    </source>
</evidence>
<comment type="pathway">
    <text evidence="3 19">Cofactor biosynthesis; adenosylcobalamin biosynthesis; adenosylcobalamin from cob(II)yrinate a,c-diamide: step 7/7.</text>
</comment>
<evidence type="ECO:0000313" key="20">
    <source>
        <dbReference type="EMBL" id="TJZ68635.1"/>
    </source>
</evidence>
<feature type="transmembrane region" description="Helical" evidence="19">
    <location>
        <begin position="130"/>
        <end position="150"/>
    </location>
</feature>
<comment type="similarity">
    <text evidence="4 19">Belongs to the CobS family.</text>
</comment>
<evidence type="ECO:0000256" key="17">
    <source>
        <dbReference type="ARBA" id="ARBA00048623"/>
    </source>
</evidence>
<comment type="function">
    <text evidence="14 19">Joins adenosylcobinamide-GDP and alpha-ribazole to generate adenosylcobalamin (Ado-cobalamin). Also synthesizes adenosylcobalamin 5'-phosphate from adenosylcobinamide-GDP and alpha-ribazole 5'-phosphate.</text>
</comment>
<comment type="cofactor">
    <cofactor evidence="1 19">
        <name>Mg(2+)</name>
        <dbReference type="ChEBI" id="CHEBI:18420"/>
    </cofactor>
</comment>
<dbReference type="UniPathway" id="UPA00148">
    <property type="reaction ID" value="UER00238"/>
</dbReference>
<evidence type="ECO:0000256" key="3">
    <source>
        <dbReference type="ARBA" id="ARBA00004663"/>
    </source>
</evidence>
<accession>A0A4U0PKU2</accession>
<proteinExistence type="inferred from homology"/>
<dbReference type="GO" id="GO:0008818">
    <property type="term" value="F:cobalamin 5'-phosphate synthase activity"/>
    <property type="evidence" value="ECO:0007669"/>
    <property type="project" value="UniProtKB-UniRule"/>
</dbReference>
<evidence type="ECO:0000256" key="19">
    <source>
        <dbReference type="HAMAP-Rule" id="MF_00719"/>
    </source>
</evidence>
<dbReference type="EMBL" id="SUMF01000023">
    <property type="protein sequence ID" value="TJZ68635.1"/>
    <property type="molecule type" value="Genomic_DNA"/>
</dbReference>
<comment type="subcellular location">
    <subcellularLocation>
        <location evidence="2 19">Cell membrane</location>
        <topology evidence="2 19">Multi-pass membrane protein</topology>
    </subcellularLocation>
</comment>
<keyword evidence="7 19" id="KW-1003">Cell membrane</keyword>
<keyword evidence="12 19" id="KW-1133">Transmembrane helix</keyword>
<keyword evidence="10 19" id="KW-0812">Transmembrane</keyword>
<evidence type="ECO:0000256" key="4">
    <source>
        <dbReference type="ARBA" id="ARBA00010561"/>
    </source>
</evidence>
<evidence type="ECO:0000313" key="21">
    <source>
        <dbReference type="Proteomes" id="UP000310016"/>
    </source>
</evidence>
<dbReference type="PANTHER" id="PTHR34148">
    <property type="entry name" value="ADENOSYLCOBINAMIDE-GDP RIBAZOLETRANSFERASE"/>
    <property type="match status" value="1"/>
</dbReference>
<keyword evidence="8 19" id="KW-0169">Cobalamin biosynthesis</keyword>
<evidence type="ECO:0000256" key="6">
    <source>
        <dbReference type="ARBA" id="ARBA00015850"/>
    </source>
</evidence>
<dbReference type="GO" id="GO:0051073">
    <property type="term" value="F:adenosylcobinamide-GDP ribazoletransferase activity"/>
    <property type="evidence" value="ECO:0007669"/>
    <property type="project" value="UniProtKB-UniRule"/>
</dbReference>
<keyword evidence="21" id="KW-1185">Reference proteome</keyword>
<evidence type="ECO:0000256" key="10">
    <source>
        <dbReference type="ARBA" id="ARBA00022692"/>
    </source>
</evidence>
<comment type="caution">
    <text evidence="20">The sequence shown here is derived from an EMBL/GenBank/DDBJ whole genome shotgun (WGS) entry which is preliminary data.</text>
</comment>
<dbReference type="PANTHER" id="PTHR34148:SF1">
    <property type="entry name" value="ADENOSYLCOBINAMIDE-GDP RIBAZOLETRANSFERASE"/>
    <property type="match status" value="1"/>
</dbReference>
<evidence type="ECO:0000256" key="2">
    <source>
        <dbReference type="ARBA" id="ARBA00004651"/>
    </source>
</evidence>
<evidence type="ECO:0000256" key="13">
    <source>
        <dbReference type="ARBA" id="ARBA00023136"/>
    </source>
</evidence>
<dbReference type="AlphaFoldDB" id="A0A4U0PKU2"/>
<dbReference type="OrthoDB" id="9794626at2"/>
<feature type="transmembrane region" description="Helical" evidence="19">
    <location>
        <begin position="54"/>
        <end position="73"/>
    </location>
</feature>
<dbReference type="InterPro" id="IPR003805">
    <property type="entry name" value="CobS"/>
</dbReference>
<dbReference type="EC" id="2.7.8.26" evidence="5 19"/>
<evidence type="ECO:0000256" key="1">
    <source>
        <dbReference type="ARBA" id="ARBA00001946"/>
    </source>
</evidence>